<comment type="caution">
    <text evidence="1">The sequence shown here is derived from an EMBL/GenBank/DDBJ whole genome shotgun (WGS) entry which is preliminary data.</text>
</comment>
<dbReference type="EMBL" id="CASHSV030000191">
    <property type="protein sequence ID" value="CAJ2651958.1"/>
    <property type="molecule type" value="Genomic_DNA"/>
</dbReference>
<sequence length="515" mass="58467">MDRYEELTRAIYASLEAACAALDSHLSDKGYIVTVLHTRRVGHNKDAVHSQGRALTGEQRQEIIQAAIDRQKPIQIVVGRSPLVALLDGPEDRPKATYFAQFDDQRQLTHLLIISPSAKEICYRFSAGKIWLIDSTYKTNRFGLPLMHIVGVTATHQTFTFVYCFMAGERIEDYLWALRHIQQVFAAFLFVPKTFVTDCELALMNALSVVFSDNGNVDFLLCQWHINKNIFSRQHRIFANIAAFEVLEQHWNSLVRSKTAIEYDEKLTKMREFFPHHVMVYLEETWLLYKNRFVAIFIRNKLYFGHTTTLRVESAHATVKSWITVSTGDLLTVKTACQLTCNNQLAIIRLQTGRERASTSLGYGSVFAAITGNVSFAALKIAYQQSKLRLGISLEDGDENDVECHGLFTSNIEMPCRHKPRQAAAATPPNPPRVLSVDDFDSHWWLVQPLRQDAVSVAPTSIEEILKCIQEEYEEGTSNRRLVILDHLDALPAAEVFNPSIQHGRGRPVGSHRHQ</sequence>
<dbReference type="Proteomes" id="UP001177021">
    <property type="component" value="Unassembled WGS sequence"/>
</dbReference>
<evidence type="ECO:0000313" key="2">
    <source>
        <dbReference type="Proteomes" id="UP001177021"/>
    </source>
</evidence>
<name>A0ACB0K6N4_TRIPR</name>
<evidence type="ECO:0000313" key="1">
    <source>
        <dbReference type="EMBL" id="CAJ2651958.1"/>
    </source>
</evidence>
<reference evidence="1" key="1">
    <citation type="submission" date="2023-10" db="EMBL/GenBank/DDBJ databases">
        <authorList>
            <person name="Rodriguez Cubillos JULIANA M."/>
            <person name="De Vega J."/>
        </authorList>
    </citation>
    <scope>NUCLEOTIDE SEQUENCE</scope>
</reference>
<protein>
    <submittedName>
        <fullName evidence="1">Uncharacterized protein</fullName>
    </submittedName>
</protein>
<gene>
    <name evidence="1" type="ORF">MILVUS5_LOCUS19510</name>
</gene>
<organism evidence="1 2">
    <name type="scientific">Trifolium pratense</name>
    <name type="common">Red clover</name>
    <dbReference type="NCBI Taxonomy" id="57577"/>
    <lineage>
        <taxon>Eukaryota</taxon>
        <taxon>Viridiplantae</taxon>
        <taxon>Streptophyta</taxon>
        <taxon>Embryophyta</taxon>
        <taxon>Tracheophyta</taxon>
        <taxon>Spermatophyta</taxon>
        <taxon>Magnoliopsida</taxon>
        <taxon>eudicotyledons</taxon>
        <taxon>Gunneridae</taxon>
        <taxon>Pentapetalae</taxon>
        <taxon>rosids</taxon>
        <taxon>fabids</taxon>
        <taxon>Fabales</taxon>
        <taxon>Fabaceae</taxon>
        <taxon>Papilionoideae</taxon>
        <taxon>50 kb inversion clade</taxon>
        <taxon>NPAAA clade</taxon>
        <taxon>Hologalegina</taxon>
        <taxon>IRL clade</taxon>
        <taxon>Trifolieae</taxon>
        <taxon>Trifolium</taxon>
    </lineage>
</organism>
<keyword evidence="2" id="KW-1185">Reference proteome</keyword>
<proteinExistence type="predicted"/>
<accession>A0ACB0K6N4</accession>